<dbReference type="Proteomes" id="UP000239203">
    <property type="component" value="Unassembled WGS sequence"/>
</dbReference>
<protein>
    <recommendedName>
        <fullName evidence="4">MspA protein</fullName>
    </recommendedName>
</protein>
<name>A0A2S6GCY6_9PSEU</name>
<feature type="signal peptide" evidence="1">
    <location>
        <begin position="1"/>
        <end position="31"/>
    </location>
</feature>
<feature type="chain" id="PRO_5015404052" description="MspA protein" evidence="1">
    <location>
        <begin position="32"/>
        <end position="211"/>
    </location>
</feature>
<dbReference type="InterPro" id="IPR006311">
    <property type="entry name" value="TAT_signal"/>
</dbReference>
<dbReference type="EMBL" id="PTIX01000032">
    <property type="protein sequence ID" value="PPK63113.1"/>
    <property type="molecule type" value="Genomic_DNA"/>
</dbReference>
<proteinExistence type="predicted"/>
<evidence type="ECO:0000313" key="2">
    <source>
        <dbReference type="EMBL" id="PPK63113.1"/>
    </source>
</evidence>
<accession>A0A2S6GCY6</accession>
<organism evidence="2 3">
    <name type="scientific">Actinokineospora auranticolor</name>
    <dbReference type="NCBI Taxonomy" id="155976"/>
    <lineage>
        <taxon>Bacteria</taxon>
        <taxon>Bacillati</taxon>
        <taxon>Actinomycetota</taxon>
        <taxon>Actinomycetes</taxon>
        <taxon>Pseudonocardiales</taxon>
        <taxon>Pseudonocardiaceae</taxon>
        <taxon>Actinokineospora</taxon>
    </lineage>
</organism>
<dbReference type="PROSITE" id="PS51318">
    <property type="entry name" value="TAT"/>
    <property type="match status" value="1"/>
</dbReference>
<dbReference type="AlphaFoldDB" id="A0A2S6GCY6"/>
<keyword evidence="3" id="KW-1185">Reference proteome</keyword>
<sequence length="211" mass="21005">MRSISRRWMTIPAAVALAAGAAVSVAQPAAAVTYTFNAHANAVQTTGLLGVTVAGSDYVGATPGSDSTSVTTPSLPVVGSVGSASSLAEGTRVGALDTAHAEVSLTDVDLLSLPLVGTVISVDSIESTVTTEEVSDGVRDSSGGAQIEGLTILGNAIPDPNVSQDVSLGGLGTVHVNYVDDNGSSITVHALWIETTIGPDIYVGTAATSLT</sequence>
<keyword evidence="1" id="KW-0732">Signal</keyword>
<dbReference type="RefSeq" id="WP_146108368.1">
    <property type="nucleotide sequence ID" value="NZ_CP154825.1"/>
</dbReference>
<gene>
    <name evidence="2" type="ORF">CLV40_13246</name>
</gene>
<comment type="caution">
    <text evidence="2">The sequence shown here is derived from an EMBL/GenBank/DDBJ whole genome shotgun (WGS) entry which is preliminary data.</text>
</comment>
<evidence type="ECO:0000313" key="3">
    <source>
        <dbReference type="Proteomes" id="UP000239203"/>
    </source>
</evidence>
<dbReference type="NCBIfam" id="NF040603">
    <property type="entry name" value="choice_anch_P"/>
    <property type="match status" value="1"/>
</dbReference>
<reference evidence="2 3" key="1">
    <citation type="submission" date="2018-02" db="EMBL/GenBank/DDBJ databases">
        <title>Genomic Encyclopedia of Archaeal and Bacterial Type Strains, Phase II (KMG-II): from individual species to whole genera.</title>
        <authorList>
            <person name="Goeker M."/>
        </authorList>
    </citation>
    <scope>NUCLEOTIDE SEQUENCE [LARGE SCALE GENOMIC DNA]</scope>
    <source>
        <strain evidence="2 3">YU 961-1</strain>
    </source>
</reference>
<evidence type="ECO:0000256" key="1">
    <source>
        <dbReference type="SAM" id="SignalP"/>
    </source>
</evidence>
<evidence type="ECO:0008006" key="4">
    <source>
        <dbReference type="Google" id="ProtNLM"/>
    </source>
</evidence>